<sequence length="99" mass="11652">YWRVLPQNTVVEVDYTADVESLYSGYCGPSDENMECGLDTLWLFYFSCQSRYGSRLHPKHFDTGTKRQSSAQTMRMQRKMMLRATTRGLLVVERRSWLN</sequence>
<dbReference type="AlphaFoldDB" id="A0A8T1U3H8"/>
<organism evidence="1 2">
    <name type="scientific">Phytophthora cactorum</name>
    <dbReference type="NCBI Taxonomy" id="29920"/>
    <lineage>
        <taxon>Eukaryota</taxon>
        <taxon>Sar</taxon>
        <taxon>Stramenopiles</taxon>
        <taxon>Oomycota</taxon>
        <taxon>Peronosporomycetes</taxon>
        <taxon>Peronosporales</taxon>
        <taxon>Peronosporaceae</taxon>
        <taxon>Phytophthora</taxon>
    </lineage>
</organism>
<accession>A0A8T1U3H8</accession>
<dbReference type="Proteomes" id="UP000688947">
    <property type="component" value="Unassembled WGS sequence"/>
</dbReference>
<comment type="caution">
    <text evidence="1">The sequence shown here is derived from an EMBL/GenBank/DDBJ whole genome shotgun (WGS) entry which is preliminary data.</text>
</comment>
<gene>
    <name evidence="1" type="ORF">JG687_00012772</name>
</gene>
<evidence type="ECO:0000313" key="1">
    <source>
        <dbReference type="EMBL" id="KAG6952789.1"/>
    </source>
</evidence>
<evidence type="ECO:0000313" key="2">
    <source>
        <dbReference type="Proteomes" id="UP000688947"/>
    </source>
</evidence>
<proteinExistence type="predicted"/>
<protein>
    <submittedName>
        <fullName evidence="1">Uncharacterized protein</fullName>
    </submittedName>
</protein>
<name>A0A8T1U3H8_9STRA</name>
<reference evidence="1" key="1">
    <citation type="submission" date="2021-01" db="EMBL/GenBank/DDBJ databases">
        <title>Phytophthora aleatoria, a newly-described species from Pinus radiata is distinct from Phytophthora cactorum isolates based on comparative genomics.</title>
        <authorList>
            <person name="Mcdougal R."/>
            <person name="Panda P."/>
            <person name="Williams N."/>
            <person name="Studholme D.J."/>
        </authorList>
    </citation>
    <scope>NUCLEOTIDE SEQUENCE</scope>
    <source>
        <strain evidence="1">NZFS 3830</strain>
    </source>
</reference>
<dbReference type="EMBL" id="JAENGZ010000886">
    <property type="protein sequence ID" value="KAG6952789.1"/>
    <property type="molecule type" value="Genomic_DNA"/>
</dbReference>
<feature type="non-terminal residue" evidence="1">
    <location>
        <position position="1"/>
    </location>
</feature>